<dbReference type="InterPro" id="IPR009711">
    <property type="entry name" value="UPF0473"/>
</dbReference>
<evidence type="ECO:0008006" key="3">
    <source>
        <dbReference type="Google" id="ProtNLM"/>
    </source>
</evidence>
<dbReference type="EMBL" id="FQXU01000027">
    <property type="protein sequence ID" value="SHI94502.1"/>
    <property type="molecule type" value="Genomic_DNA"/>
</dbReference>
<protein>
    <recommendedName>
        <fullName evidence="3">DUF1292 domain-containing protein</fullName>
    </recommendedName>
</protein>
<reference evidence="1 2" key="1">
    <citation type="submission" date="2016-11" db="EMBL/GenBank/DDBJ databases">
        <authorList>
            <person name="Jaros S."/>
            <person name="Januszkiewicz K."/>
            <person name="Wedrychowicz H."/>
        </authorList>
    </citation>
    <scope>NUCLEOTIDE SEQUENCE [LARGE SCALE GENOMIC DNA]</scope>
    <source>
        <strain evidence="1 2">DSM 6191</strain>
    </source>
</reference>
<dbReference type="Pfam" id="PF06949">
    <property type="entry name" value="DUF1292"/>
    <property type="match status" value="1"/>
</dbReference>
<dbReference type="Proteomes" id="UP000184241">
    <property type="component" value="Unassembled WGS sequence"/>
</dbReference>
<sequence length="78" mass="8916">MSEKRKMTFTDENGEKVDYTILDQLLINSKEYVVMAPVGNEKNIEIYKMLFDAKLNESLEAVESESEISMVKKAAHIS</sequence>
<organism evidence="1 2">
    <name type="scientific">Clostridium intestinale DSM 6191</name>
    <dbReference type="NCBI Taxonomy" id="1121320"/>
    <lineage>
        <taxon>Bacteria</taxon>
        <taxon>Bacillati</taxon>
        <taxon>Bacillota</taxon>
        <taxon>Clostridia</taxon>
        <taxon>Eubacteriales</taxon>
        <taxon>Clostridiaceae</taxon>
        <taxon>Clostridium</taxon>
    </lineage>
</organism>
<accession>A0A1M6F9Z2</accession>
<dbReference type="RefSeq" id="WP_073022843.1">
    <property type="nucleotide sequence ID" value="NZ_FQXU01000027.1"/>
</dbReference>
<dbReference type="AlphaFoldDB" id="A0A1M6F9Z2"/>
<proteinExistence type="predicted"/>
<evidence type="ECO:0000313" key="1">
    <source>
        <dbReference type="EMBL" id="SHI94502.1"/>
    </source>
</evidence>
<evidence type="ECO:0000313" key="2">
    <source>
        <dbReference type="Proteomes" id="UP000184241"/>
    </source>
</evidence>
<name>A0A1M6F9Z2_9CLOT</name>
<gene>
    <name evidence="1" type="ORF">SAMN02745941_04592</name>
</gene>